<feature type="compositionally biased region" description="Polar residues" evidence="1">
    <location>
        <begin position="39"/>
        <end position="50"/>
    </location>
</feature>
<reference evidence="2 3" key="1">
    <citation type="submission" date="2019-05" db="EMBL/GenBank/DDBJ databases">
        <title>Another draft genome of Portunus trituberculatus and its Hox gene families provides insights of decapod evolution.</title>
        <authorList>
            <person name="Jeong J.-H."/>
            <person name="Song I."/>
            <person name="Kim S."/>
            <person name="Choi T."/>
            <person name="Kim D."/>
            <person name="Ryu S."/>
            <person name="Kim W."/>
        </authorList>
    </citation>
    <scope>NUCLEOTIDE SEQUENCE [LARGE SCALE GENOMIC DNA]</scope>
    <source>
        <tissue evidence="2">Muscle</tissue>
    </source>
</reference>
<gene>
    <name evidence="2" type="ORF">E2C01_015143</name>
</gene>
<comment type="caution">
    <text evidence="2">The sequence shown here is derived from an EMBL/GenBank/DDBJ whole genome shotgun (WGS) entry which is preliminary data.</text>
</comment>
<dbReference type="EMBL" id="VSRR010001054">
    <property type="protein sequence ID" value="MPC22136.1"/>
    <property type="molecule type" value="Genomic_DNA"/>
</dbReference>
<proteinExistence type="predicted"/>
<organism evidence="2 3">
    <name type="scientific">Portunus trituberculatus</name>
    <name type="common">Swimming crab</name>
    <name type="synonym">Neptunus trituberculatus</name>
    <dbReference type="NCBI Taxonomy" id="210409"/>
    <lineage>
        <taxon>Eukaryota</taxon>
        <taxon>Metazoa</taxon>
        <taxon>Ecdysozoa</taxon>
        <taxon>Arthropoda</taxon>
        <taxon>Crustacea</taxon>
        <taxon>Multicrustacea</taxon>
        <taxon>Malacostraca</taxon>
        <taxon>Eumalacostraca</taxon>
        <taxon>Eucarida</taxon>
        <taxon>Decapoda</taxon>
        <taxon>Pleocyemata</taxon>
        <taxon>Brachyura</taxon>
        <taxon>Eubrachyura</taxon>
        <taxon>Portunoidea</taxon>
        <taxon>Portunidae</taxon>
        <taxon>Portuninae</taxon>
        <taxon>Portunus</taxon>
    </lineage>
</organism>
<feature type="compositionally biased region" description="Basic and acidic residues" evidence="1">
    <location>
        <begin position="19"/>
        <end position="37"/>
    </location>
</feature>
<evidence type="ECO:0000256" key="1">
    <source>
        <dbReference type="SAM" id="MobiDB-lite"/>
    </source>
</evidence>
<dbReference type="Proteomes" id="UP000324222">
    <property type="component" value="Unassembled WGS sequence"/>
</dbReference>
<evidence type="ECO:0000313" key="3">
    <source>
        <dbReference type="Proteomes" id="UP000324222"/>
    </source>
</evidence>
<protein>
    <submittedName>
        <fullName evidence="2">Uncharacterized protein</fullName>
    </submittedName>
</protein>
<keyword evidence="3" id="KW-1185">Reference proteome</keyword>
<name>A0A5B7DMC8_PORTR</name>
<accession>A0A5B7DMC8</accession>
<sequence length="87" mass="9566">MIVSVPSGGVVSVAVRLRSRSDTPRTHHHAQRLDRGTRGSKTYNTRTETSLPPLVTESDGSLTRLVIRRQTHHSTAPVTPAPRPYEA</sequence>
<feature type="region of interest" description="Disordered" evidence="1">
    <location>
        <begin position="68"/>
        <end position="87"/>
    </location>
</feature>
<evidence type="ECO:0000313" key="2">
    <source>
        <dbReference type="EMBL" id="MPC22136.1"/>
    </source>
</evidence>
<dbReference type="AlphaFoldDB" id="A0A5B7DMC8"/>
<feature type="region of interest" description="Disordered" evidence="1">
    <location>
        <begin position="18"/>
        <end position="56"/>
    </location>
</feature>